<comment type="caution">
    <text evidence="3">The sequence shown here is derived from an EMBL/GenBank/DDBJ whole genome shotgun (WGS) entry which is preliminary data.</text>
</comment>
<dbReference type="InterPro" id="IPR000183">
    <property type="entry name" value="Orn/DAP/Arg_de-COase"/>
</dbReference>
<dbReference type="Gene3D" id="3.20.20.10">
    <property type="entry name" value="Alanine racemase"/>
    <property type="match status" value="1"/>
</dbReference>
<reference evidence="4" key="1">
    <citation type="submission" date="2016-01" db="EMBL/GenBank/DDBJ databases">
        <title>Whole genome sequencing of Bhargavaea cecembensis T14.</title>
        <authorList>
            <person name="Hong K.W."/>
        </authorList>
    </citation>
    <scope>NUCLEOTIDE SEQUENCE [LARGE SCALE GENOMIC DNA]</scope>
    <source>
        <strain evidence="4">M19</strain>
    </source>
</reference>
<dbReference type="GeneID" id="89533177"/>
<sequence length="401" mass="44920">MVINGRNAIEPLYSQPPKSLFTLSRSIGTPAIIYDQVGMKDVVNRMQEDFSLLSNAKLNLAVKAIHTPELLRLYAEWGLGCDVASIGEYELAKKAGFSEITTTNPAYSEKDMGFFHDEDVVLDLDSQSQVKSYGSLYPGTEIGLRIRIPLPPELESNATFGNDSRFGIDILQPGLNEILEKYNLSVTRLHVHTGQMTPESLLFKADYLLAIAEVFEDVHTIDFGGGLFHFYISREKARKSLTMVNGKIKEWVRKNKRTLMTRFEPGGALLAGCGYLVSTIVANEFHSHFNSRIVTVDASAWNLAPWHKPEVMILGDNNDKRIQENKALIAGNTLYEGDFFGKQGNGQLTYFDLDDPHIGEKILFTASGAYTMTNSRRFNRLPLPKEYLLNDDDLKQVGVLQ</sequence>
<dbReference type="InterPro" id="IPR022644">
    <property type="entry name" value="De-COase2_N"/>
</dbReference>
<dbReference type="PANTHER" id="PTHR43727:SF2">
    <property type="entry name" value="GROUP IV DECARBOXYLASE"/>
    <property type="match status" value="1"/>
</dbReference>
<dbReference type="SUPFAM" id="SSF50621">
    <property type="entry name" value="Alanine racemase C-terminal domain-like"/>
    <property type="match status" value="1"/>
</dbReference>
<dbReference type="InterPro" id="IPR009006">
    <property type="entry name" value="Ala_racemase/Decarboxylase_C"/>
</dbReference>
<dbReference type="OrthoDB" id="5176703at2"/>
<dbReference type="SUPFAM" id="SSF51419">
    <property type="entry name" value="PLP-binding barrel"/>
    <property type="match status" value="1"/>
</dbReference>
<dbReference type="Gene3D" id="2.40.37.10">
    <property type="entry name" value="Lyase, Ornithine Decarboxylase, Chain A, domain 1"/>
    <property type="match status" value="1"/>
</dbReference>
<evidence type="ECO:0000313" key="4">
    <source>
        <dbReference type="Proteomes" id="UP000076510"/>
    </source>
</evidence>
<evidence type="ECO:0000313" key="3">
    <source>
        <dbReference type="EMBL" id="KZE51151.1"/>
    </source>
</evidence>
<evidence type="ECO:0000256" key="2">
    <source>
        <dbReference type="ARBA" id="ARBA00022898"/>
    </source>
</evidence>
<protein>
    <submittedName>
        <fullName evidence="3">Uncharacterized protein</fullName>
    </submittedName>
</protein>
<dbReference type="PANTHER" id="PTHR43727">
    <property type="entry name" value="DIAMINOPIMELATE DECARBOXYLASE"/>
    <property type="match status" value="1"/>
</dbReference>
<dbReference type="GO" id="GO:0009089">
    <property type="term" value="P:lysine biosynthetic process via diaminopimelate"/>
    <property type="evidence" value="ECO:0007669"/>
    <property type="project" value="TreeGrafter"/>
</dbReference>
<evidence type="ECO:0000256" key="1">
    <source>
        <dbReference type="ARBA" id="ARBA00001933"/>
    </source>
</evidence>
<dbReference type="InterPro" id="IPR029066">
    <property type="entry name" value="PLP-binding_barrel"/>
</dbReference>
<dbReference type="EMBL" id="LQQY01000009">
    <property type="protein sequence ID" value="KZE51151.1"/>
    <property type="molecule type" value="Genomic_DNA"/>
</dbReference>
<dbReference type="GO" id="GO:0008836">
    <property type="term" value="F:diaminopimelate decarboxylase activity"/>
    <property type="evidence" value="ECO:0007669"/>
    <property type="project" value="TreeGrafter"/>
</dbReference>
<comment type="cofactor">
    <cofactor evidence="1">
        <name>pyridoxal 5'-phosphate</name>
        <dbReference type="ChEBI" id="CHEBI:597326"/>
    </cofactor>
</comment>
<gene>
    <name evidence="3" type="ORF">AV649_17470</name>
</gene>
<dbReference type="RefSeq" id="WP_063191035.1">
    <property type="nucleotide sequence ID" value="NZ_CP081870.1"/>
</dbReference>
<dbReference type="AlphaFoldDB" id="A0A163LVF4"/>
<dbReference type="PRINTS" id="PR01179">
    <property type="entry name" value="ODADCRBXLASE"/>
</dbReference>
<name>A0A163LVF4_9BACI</name>
<organism evidence="3 4">
    <name type="scientific">Rossellomorea marisflavi</name>
    <dbReference type="NCBI Taxonomy" id="189381"/>
    <lineage>
        <taxon>Bacteria</taxon>
        <taxon>Bacillati</taxon>
        <taxon>Bacillota</taxon>
        <taxon>Bacilli</taxon>
        <taxon>Bacillales</taxon>
        <taxon>Bacillaceae</taxon>
        <taxon>Rossellomorea</taxon>
    </lineage>
</organism>
<keyword evidence="2" id="KW-0663">Pyridoxal phosphate</keyword>
<accession>A0A163LVF4</accession>
<dbReference type="Proteomes" id="UP000076510">
    <property type="component" value="Unassembled WGS sequence"/>
</dbReference>
<dbReference type="Pfam" id="PF02784">
    <property type="entry name" value="Orn_Arg_deC_N"/>
    <property type="match status" value="1"/>
</dbReference>
<proteinExistence type="predicted"/>